<dbReference type="GO" id="GO:0000978">
    <property type="term" value="F:RNA polymerase II cis-regulatory region sequence-specific DNA binding"/>
    <property type="evidence" value="ECO:0007669"/>
    <property type="project" value="TreeGrafter"/>
</dbReference>
<protein>
    <submittedName>
        <fullName evidence="14">Zinc finger and SCAN domain-containing protein 5B</fullName>
    </submittedName>
</protein>
<dbReference type="InterPro" id="IPR038269">
    <property type="entry name" value="SCAN_sf"/>
</dbReference>
<dbReference type="FunFam" id="3.30.160.60:FF:000328">
    <property type="entry name" value="Zinc finger protein 1079"/>
    <property type="match status" value="1"/>
</dbReference>
<dbReference type="CTD" id="342933"/>
<evidence type="ECO:0000256" key="7">
    <source>
        <dbReference type="ARBA" id="ARBA00023242"/>
    </source>
</evidence>
<gene>
    <name evidence="14" type="primary">Zscan5b</name>
</gene>
<reference evidence="14" key="1">
    <citation type="submission" date="2025-08" db="UniProtKB">
        <authorList>
            <consortium name="RefSeq"/>
        </authorList>
    </citation>
    <scope>IDENTIFICATION</scope>
</reference>
<sequence>GDLERWHVSFRAFCWKGSDPVQELRQLSELCHRWLRPDLHSTEQILDRLVLEQLLITAPEDLQVQIWENRVQSCEELEELLQGHRRPLGSMLAHVQCTGPVPTLGVPSTRVRAQAGTELSSSGWDCGASRAQRCPGRQMLDTRSLGGARPQSIVICEGQKFLLRAEDVEMANQAGELDVRMDSSTELWSPEGRDQAGAEQPWGQGEAVLPEAASKEGHPEVLQKPLERELGHREDVSALEAWEPLLLPGPGAEGTQHHHASPEAENEAAERVPGGEPLSPRRPRKRSPDQALSLGGPQAGAESPEEQGGVNSAETLRSPGAAARPAPHCCSTCSKTYLYRSQLVIHERSHTGERPFRCDQCNKGFMQPSDLRVHLRIHTGERPFHCCLCPKAFTHESTLLGHLRMHTREQPYVCEHCGKSFSHRGNLNVHMRIHTQAKPYRCPVCGHAFRQLGTMKRHCKIHVQRSPGDGPAGPEPQEME</sequence>
<evidence type="ECO:0000256" key="6">
    <source>
        <dbReference type="ARBA" id="ARBA00023125"/>
    </source>
</evidence>
<evidence type="ECO:0000313" key="13">
    <source>
        <dbReference type="Proteomes" id="UP000694906"/>
    </source>
</evidence>
<dbReference type="Pfam" id="PF00096">
    <property type="entry name" value="zf-C2H2"/>
    <property type="match status" value="2"/>
</dbReference>
<feature type="domain" description="C2H2-type" evidence="11">
    <location>
        <begin position="328"/>
        <end position="355"/>
    </location>
</feature>
<dbReference type="PANTHER" id="PTHR14003:SF19">
    <property type="entry name" value="YY2 TRANSCRIPTION FACTOR"/>
    <property type="match status" value="1"/>
</dbReference>
<dbReference type="InterPro" id="IPR003309">
    <property type="entry name" value="SCAN_dom"/>
</dbReference>
<dbReference type="InterPro" id="IPR013087">
    <property type="entry name" value="Znf_C2H2_type"/>
</dbReference>
<dbReference type="GO" id="GO:0000785">
    <property type="term" value="C:chromatin"/>
    <property type="evidence" value="ECO:0007669"/>
    <property type="project" value="TreeGrafter"/>
</dbReference>
<dbReference type="GO" id="GO:0000981">
    <property type="term" value="F:DNA-binding transcription factor activity, RNA polymerase II-specific"/>
    <property type="evidence" value="ECO:0007669"/>
    <property type="project" value="TreeGrafter"/>
</dbReference>
<dbReference type="CDD" id="cd07936">
    <property type="entry name" value="SCAN"/>
    <property type="match status" value="1"/>
</dbReference>
<dbReference type="GeneID" id="101718433"/>
<dbReference type="Pfam" id="PF02023">
    <property type="entry name" value="SCAN"/>
    <property type="match status" value="1"/>
</dbReference>
<dbReference type="PANTHER" id="PTHR14003">
    <property type="entry name" value="TRANSCRIPTIONAL REPRESSOR PROTEIN YY"/>
    <property type="match status" value="1"/>
</dbReference>
<dbReference type="GO" id="GO:0005667">
    <property type="term" value="C:transcription regulator complex"/>
    <property type="evidence" value="ECO:0007669"/>
    <property type="project" value="TreeGrafter"/>
</dbReference>
<feature type="domain" description="C2H2-type" evidence="11">
    <location>
        <begin position="412"/>
        <end position="439"/>
    </location>
</feature>
<feature type="domain" description="C2H2-type" evidence="11">
    <location>
        <begin position="440"/>
        <end position="467"/>
    </location>
</feature>
<organism evidence="13 14">
    <name type="scientific">Heterocephalus glaber</name>
    <name type="common">Naked mole rat</name>
    <dbReference type="NCBI Taxonomy" id="10181"/>
    <lineage>
        <taxon>Eukaryota</taxon>
        <taxon>Metazoa</taxon>
        <taxon>Chordata</taxon>
        <taxon>Craniata</taxon>
        <taxon>Vertebrata</taxon>
        <taxon>Euteleostomi</taxon>
        <taxon>Mammalia</taxon>
        <taxon>Eutheria</taxon>
        <taxon>Euarchontoglires</taxon>
        <taxon>Glires</taxon>
        <taxon>Rodentia</taxon>
        <taxon>Hystricomorpha</taxon>
        <taxon>Bathyergidae</taxon>
        <taxon>Heterocephalus</taxon>
    </lineage>
</organism>
<evidence type="ECO:0000256" key="9">
    <source>
        <dbReference type="PROSITE-ProRule" id="PRU00187"/>
    </source>
</evidence>
<dbReference type="SMART" id="SM00355">
    <property type="entry name" value="ZnF_C2H2"/>
    <property type="match status" value="5"/>
</dbReference>
<dbReference type="PROSITE" id="PS50157">
    <property type="entry name" value="ZINC_FINGER_C2H2_2"/>
    <property type="match status" value="5"/>
</dbReference>
<keyword evidence="4 8" id="KW-0863">Zinc-finger</keyword>
<evidence type="ECO:0000313" key="14">
    <source>
        <dbReference type="RefSeq" id="XP_004867219.2"/>
    </source>
</evidence>
<accession>A0AAX6Q449</accession>
<keyword evidence="2" id="KW-0479">Metal-binding</keyword>
<evidence type="ECO:0000256" key="10">
    <source>
        <dbReference type="SAM" id="MobiDB-lite"/>
    </source>
</evidence>
<dbReference type="KEGG" id="hgl:101718433"/>
<dbReference type="RefSeq" id="XP_004867219.2">
    <property type="nucleotide sequence ID" value="XM_004867162.2"/>
</dbReference>
<dbReference type="Gene3D" id="1.10.4020.10">
    <property type="entry name" value="DNA breaking-rejoining enzymes"/>
    <property type="match status" value="1"/>
</dbReference>
<dbReference type="FunFam" id="3.30.160.60:FF:000710">
    <property type="entry name" value="Zinc finger protein 768"/>
    <property type="match status" value="1"/>
</dbReference>
<evidence type="ECO:0000256" key="8">
    <source>
        <dbReference type="PROSITE-ProRule" id="PRU00042"/>
    </source>
</evidence>
<dbReference type="SUPFAM" id="SSF57667">
    <property type="entry name" value="beta-beta-alpha zinc fingers"/>
    <property type="match status" value="3"/>
</dbReference>
<keyword evidence="5" id="KW-0862">Zinc</keyword>
<keyword evidence="3" id="KW-0677">Repeat</keyword>
<dbReference type="PROSITE" id="PS00028">
    <property type="entry name" value="ZINC_FINGER_C2H2_1"/>
    <property type="match status" value="5"/>
</dbReference>
<feature type="non-terminal residue" evidence="14">
    <location>
        <position position="1"/>
    </location>
</feature>
<comment type="subcellular location">
    <subcellularLocation>
        <location evidence="9">Nucleus</location>
    </subcellularLocation>
</comment>
<dbReference type="GO" id="GO:0008270">
    <property type="term" value="F:zinc ion binding"/>
    <property type="evidence" value="ECO:0007669"/>
    <property type="project" value="UniProtKB-KW"/>
</dbReference>
<dbReference type="FunFam" id="3.30.160.60:FF:000848">
    <property type="entry name" value="Zinc finger protein 35"/>
    <property type="match status" value="1"/>
</dbReference>
<feature type="region of interest" description="Disordered" evidence="10">
    <location>
        <begin position="175"/>
        <end position="202"/>
    </location>
</feature>
<evidence type="ECO:0000256" key="4">
    <source>
        <dbReference type="ARBA" id="ARBA00022771"/>
    </source>
</evidence>
<keyword evidence="6" id="KW-0238">DNA-binding</keyword>
<evidence type="ECO:0000259" key="11">
    <source>
        <dbReference type="PROSITE" id="PS50157"/>
    </source>
</evidence>
<feature type="domain" description="C2H2-type" evidence="11">
    <location>
        <begin position="356"/>
        <end position="383"/>
    </location>
</feature>
<dbReference type="GO" id="GO:0031519">
    <property type="term" value="C:PcG protein complex"/>
    <property type="evidence" value="ECO:0007669"/>
    <property type="project" value="TreeGrafter"/>
</dbReference>
<evidence type="ECO:0000256" key="1">
    <source>
        <dbReference type="ARBA" id="ARBA00006991"/>
    </source>
</evidence>
<dbReference type="PROSITE" id="PS50804">
    <property type="entry name" value="SCAN_BOX"/>
    <property type="match status" value="1"/>
</dbReference>
<dbReference type="InterPro" id="IPR036236">
    <property type="entry name" value="Znf_C2H2_sf"/>
</dbReference>
<dbReference type="AlphaFoldDB" id="A0AAX6Q449"/>
<keyword evidence="7 9" id="KW-0539">Nucleus</keyword>
<dbReference type="Proteomes" id="UP000694906">
    <property type="component" value="Unplaced"/>
</dbReference>
<dbReference type="Gene3D" id="3.30.160.60">
    <property type="entry name" value="Classic Zinc Finger"/>
    <property type="match status" value="5"/>
</dbReference>
<evidence type="ECO:0000256" key="2">
    <source>
        <dbReference type="ARBA" id="ARBA00022723"/>
    </source>
</evidence>
<proteinExistence type="inferred from homology"/>
<keyword evidence="13" id="KW-1185">Reference proteome</keyword>
<evidence type="ECO:0000259" key="12">
    <source>
        <dbReference type="PROSITE" id="PS50804"/>
    </source>
</evidence>
<comment type="similarity">
    <text evidence="1">Belongs to the krueppel C2H2-type zinc-finger protein family.</text>
</comment>
<feature type="domain" description="SCAN box" evidence="12">
    <location>
        <begin position="20"/>
        <end position="88"/>
    </location>
</feature>
<dbReference type="SUPFAM" id="SSF47353">
    <property type="entry name" value="Retrovirus capsid dimerization domain-like"/>
    <property type="match status" value="1"/>
</dbReference>
<dbReference type="FunFam" id="3.30.160.60:FF:000446">
    <property type="entry name" value="Zinc finger protein"/>
    <property type="match status" value="1"/>
</dbReference>
<feature type="domain" description="C2H2-type" evidence="11">
    <location>
        <begin position="384"/>
        <end position="411"/>
    </location>
</feature>
<feature type="region of interest" description="Disordered" evidence="10">
    <location>
        <begin position="246"/>
        <end position="327"/>
    </location>
</feature>
<name>A0AAX6Q449_HETGA</name>
<evidence type="ECO:0000256" key="3">
    <source>
        <dbReference type="ARBA" id="ARBA00022737"/>
    </source>
</evidence>
<dbReference type="SMART" id="SM00431">
    <property type="entry name" value="SCAN"/>
    <property type="match status" value="1"/>
</dbReference>
<evidence type="ECO:0000256" key="5">
    <source>
        <dbReference type="ARBA" id="ARBA00022833"/>
    </source>
</evidence>